<proteinExistence type="predicted"/>
<dbReference type="AlphaFoldDB" id="A0A401RWL9"/>
<accession>A0A401RWL9</accession>
<comment type="caution">
    <text evidence="1">The sequence shown here is derived from an EMBL/GenBank/DDBJ whole genome shotgun (WGS) entry which is preliminary data.</text>
</comment>
<organism evidence="1 2">
    <name type="scientific">Chiloscyllium punctatum</name>
    <name type="common">Brownbanded bambooshark</name>
    <name type="synonym">Hemiscyllium punctatum</name>
    <dbReference type="NCBI Taxonomy" id="137246"/>
    <lineage>
        <taxon>Eukaryota</taxon>
        <taxon>Metazoa</taxon>
        <taxon>Chordata</taxon>
        <taxon>Craniata</taxon>
        <taxon>Vertebrata</taxon>
        <taxon>Chondrichthyes</taxon>
        <taxon>Elasmobranchii</taxon>
        <taxon>Galeomorphii</taxon>
        <taxon>Galeoidea</taxon>
        <taxon>Orectolobiformes</taxon>
        <taxon>Hemiscylliidae</taxon>
        <taxon>Chiloscyllium</taxon>
    </lineage>
</organism>
<dbReference type="Proteomes" id="UP000287033">
    <property type="component" value="Unassembled WGS sequence"/>
</dbReference>
<sequence>MSVSPLLFSPSVSFKELILAESFLSCFGGEREGKIAVSALRIAGYRRAWEMMAMPPAAAEWTLTESMPGPARTVDSGTLLARALHKLLLGFVYLRDAASPTLLLLLLLMKIQKSAVILRGRSPNMVQFIHSPVGK</sequence>
<reference evidence="1 2" key="1">
    <citation type="journal article" date="2018" name="Nat. Ecol. Evol.">
        <title>Shark genomes provide insights into elasmobranch evolution and the origin of vertebrates.</title>
        <authorList>
            <person name="Hara Y"/>
            <person name="Yamaguchi K"/>
            <person name="Onimaru K"/>
            <person name="Kadota M"/>
            <person name="Koyanagi M"/>
            <person name="Keeley SD"/>
            <person name="Tatsumi K"/>
            <person name="Tanaka K"/>
            <person name="Motone F"/>
            <person name="Kageyama Y"/>
            <person name="Nozu R"/>
            <person name="Adachi N"/>
            <person name="Nishimura O"/>
            <person name="Nakagawa R"/>
            <person name="Tanegashima C"/>
            <person name="Kiyatake I"/>
            <person name="Matsumoto R"/>
            <person name="Murakumo K"/>
            <person name="Nishida K"/>
            <person name="Terakita A"/>
            <person name="Kuratani S"/>
            <person name="Sato K"/>
            <person name="Hyodo S Kuraku.S."/>
        </authorList>
    </citation>
    <scope>NUCLEOTIDE SEQUENCE [LARGE SCALE GENOMIC DNA]</scope>
</reference>
<dbReference type="EMBL" id="BEZZ01000013">
    <property type="protein sequence ID" value="GCC22554.1"/>
    <property type="molecule type" value="Genomic_DNA"/>
</dbReference>
<name>A0A401RWL9_CHIPU</name>
<evidence type="ECO:0000313" key="2">
    <source>
        <dbReference type="Proteomes" id="UP000287033"/>
    </source>
</evidence>
<protein>
    <submittedName>
        <fullName evidence="1">Uncharacterized protein</fullName>
    </submittedName>
</protein>
<keyword evidence="2" id="KW-1185">Reference proteome</keyword>
<gene>
    <name evidence="1" type="ORF">chiPu_0000942</name>
</gene>
<evidence type="ECO:0000313" key="1">
    <source>
        <dbReference type="EMBL" id="GCC22554.1"/>
    </source>
</evidence>